<evidence type="ECO:0000256" key="1">
    <source>
        <dbReference type="SAM" id="MobiDB-lite"/>
    </source>
</evidence>
<dbReference type="RefSeq" id="WP_205372327.1">
    <property type="nucleotide sequence ID" value="NZ_JAFEJA010000001.1"/>
</dbReference>
<sequence>MPRTIWTTSWQPGPAGEPTGTEQVLVSVTEFVAHRRRGTVPVAVAGLRLRRTWPSTPGALGMWLWLDPNPIRPRSGSVAVWRSARDLTAFVARPDHRRIVRAHRDRGVTRSATWTETGPARPEEVLASALALLRGTRPWPGAGGDRRPGPNQRFKDQLDDLIDRRLLPDAAPGPSRPTGPRPAERTPRGRI</sequence>
<feature type="compositionally biased region" description="Polar residues" evidence="1">
    <location>
        <begin position="1"/>
        <end position="11"/>
    </location>
</feature>
<accession>A0ABS2UKE7</accession>
<feature type="region of interest" description="Disordered" evidence="1">
    <location>
        <begin position="136"/>
        <end position="191"/>
    </location>
</feature>
<dbReference type="SUPFAM" id="SSF54909">
    <property type="entry name" value="Dimeric alpha+beta barrel"/>
    <property type="match status" value="1"/>
</dbReference>
<dbReference type="EMBL" id="JAFEJA010000001">
    <property type="protein sequence ID" value="MBM9618009.1"/>
    <property type="molecule type" value="Genomic_DNA"/>
</dbReference>
<proteinExistence type="predicted"/>
<protein>
    <submittedName>
        <fullName evidence="2">Uncharacterized protein</fullName>
    </submittedName>
</protein>
<dbReference type="InterPro" id="IPR011008">
    <property type="entry name" value="Dimeric_a/b-barrel"/>
</dbReference>
<reference evidence="2 3" key="1">
    <citation type="journal article" date="2016" name="Arch. Microbiol.">
        <title>Streptomyces zhihengii sp. nov., isolated from rhizospheric soil of Psammosilene tunicoides.</title>
        <authorList>
            <person name="Huang M.J."/>
            <person name="Fei J.J."/>
            <person name="Salam N."/>
            <person name="Kim C.J."/>
            <person name="Hozzein W.N."/>
            <person name="Xiao M."/>
            <person name="Huang H.Q."/>
            <person name="Li W.J."/>
        </authorList>
    </citation>
    <scope>NUCLEOTIDE SEQUENCE [LARGE SCALE GENOMIC DNA]</scope>
    <source>
        <strain evidence="2 3">YIM T102</strain>
    </source>
</reference>
<evidence type="ECO:0000313" key="3">
    <source>
        <dbReference type="Proteomes" id="UP000664109"/>
    </source>
</evidence>
<comment type="caution">
    <text evidence="2">The sequence shown here is derived from an EMBL/GenBank/DDBJ whole genome shotgun (WGS) entry which is preliminary data.</text>
</comment>
<name>A0ABS2UKE7_9ACTN</name>
<feature type="compositionally biased region" description="Basic and acidic residues" evidence="1">
    <location>
        <begin position="144"/>
        <end position="167"/>
    </location>
</feature>
<dbReference type="Proteomes" id="UP000664109">
    <property type="component" value="Unassembled WGS sequence"/>
</dbReference>
<organism evidence="2 3">
    <name type="scientific">Streptomyces zhihengii</name>
    <dbReference type="NCBI Taxonomy" id="1818004"/>
    <lineage>
        <taxon>Bacteria</taxon>
        <taxon>Bacillati</taxon>
        <taxon>Actinomycetota</taxon>
        <taxon>Actinomycetes</taxon>
        <taxon>Kitasatosporales</taxon>
        <taxon>Streptomycetaceae</taxon>
        <taxon>Streptomyces</taxon>
    </lineage>
</organism>
<feature type="region of interest" description="Disordered" evidence="1">
    <location>
        <begin position="1"/>
        <end position="20"/>
    </location>
</feature>
<evidence type="ECO:0000313" key="2">
    <source>
        <dbReference type="EMBL" id="MBM9618009.1"/>
    </source>
</evidence>
<keyword evidence="3" id="KW-1185">Reference proteome</keyword>
<feature type="compositionally biased region" description="Basic and acidic residues" evidence="1">
    <location>
        <begin position="182"/>
        <end position="191"/>
    </location>
</feature>
<gene>
    <name evidence="2" type="ORF">JE024_04505</name>
</gene>